<evidence type="ECO:0000313" key="5">
    <source>
        <dbReference type="EMBL" id="MFC7190954.1"/>
    </source>
</evidence>
<dbReference type="PANTHER" id="PTHR34236">
    <property type="entry name" value="DIMETHYL SULFOXIDE REDUCTASE TRANSCRIPTIONAL ACTIVATOR"/>
    <property type="match status" value="1"/>
</dbReference>
<proteinExistence type="predicted"/>
<accession>A0ABD5YSG7</accession>
<dbReference type="InterPro" id="IPR007050">
    <property type="entry name" value="HTH_bacterioopsin"/>
</dbReference>
<protein>
    <submittedName>
        <fullName evidence="5">Helix-turn-helix domain-containing protein</fullName>
    </submittedName>
</protein>
<dbReference type="Pfam" id="PF04967">
    <property type="entry name" value="HTH_10"/>
    <property type="match status" value="1"/>
</dbReference>
<evidence type="ECO:0000259" key="4">
    <source>
        <dbReference type="Pfam" id="PF24278"/>
    </source>
</evidence>
<dbReference type="PANTHER" id="PTHR34236:SF1">
    <property type="entry name" value="DIMETHYL SULFOXIDE REDUCTASE TRANSCRIPTIONAL ACTIVATOR"/>
    <property type="match status" value="1"/>
</dbReference>
<gene>
    <name evidence="5" type="ORF">ACFQL7_14740</name>
</gene>
<dbReference type="GeneID" id="76200630"/>
<dbReference type="AlphaFoldDB" id="A0ABD5YSG7"/>
<dbReference type="InterPro" id="IPR036388">
    <property type="entry name" value="WH-like_DNA-bd_sf"/>
</dbReference>
<organism evidence="5 6">
    <name type="scientific">Halocatena marina</name>
    <dbReference type="NCBI Taxonomy" id="2934937"/>
    <lineage>
        <taxon>Archaea</taxon>
        <taxon>Methanobacteriati</taxon>
        <taxon>Methanobacteriota</taxon>
        <taxon>Stenosarchaea group</taxon>
        <taxon>Halobacteria</taxon>
        <taxon>Halobacteriales</taxon>
        <taxon>Natronomonadaceae</taxon>
        <taxon>Halocatena</taxon>
    </lineage>
</organism>
<sequence length="215" mass="24269">MRAITFVVTPPKSHPAYQMFDEESQFTRERIYNLNVLEDGTMVLLGRVRGDLEQIRLVVEAQLDTLGFSISGTDGDGGLVYIHVHPPTEIKRFLELPREHEVFFDFPVEGTRDGKLRFVMIGETNEVLQQALADMPETMDFTIERISAYSDESGAVLAVLTDRQRDVLDVALELNYYDAPRQATHHDIAEQLGLSVGTVTEHLQKIEASVFGAFR</sequence>
<reference evidence="5 6" key="1">
    <citation type="journal article" date="2019" name="Int. J. Syst. Evol. Microbiol.">
        <title>The Global Catalogue of Microorganisms (GCM) 10K type strain sequencing project: providing services to taxonomists for standard genome sequencing and annotation.</title>
        <authorList>
            <consortium name="The Broad Institute Genomics Platform"/>
            <consortium name="The Broad Institute Genome Sequencing Center for Infectious Disease"/>
            <person name="Wu L."/>
            <person name="Ma J."/>
        </authorList>
    </citation>
    <scope>NUCLEOTIDE SEQUENCE [LARGE SCALE GENOMIC DNA]</scope>
    <source>
        <strain evidence="5 6">RDMS1</strain>
    </source>
</reference>
<dbReference type="Pfam" id="PF24278">
    <property type="entry name" value="HVO_0513_N"/>
    <property type="match status" value="1"/>
</dbReference>
<keyword evidence="1" id="KW-0805">Transcription regulation</keyword>
<feature type="domain" description="HTH bat-type" evidence="3">
    <location>
        <begin position="160"/>
        <end position="211"/>
    </location>
</feature>
<dbReference type="InterPro" id="IPR056493">
    <property type="entry name" value="HVO_0513_N"/>
</dbReference>
<evidence type="ECO:0000256" key="2">
    <source>
        <dbReference type="ARBA" id="ARBA00023163"/>
    </source>
</evidence>
<comment type="caution">
    <text evidence="5">The sequence shown here is derived from an EMBL/GenBank/DDBJ whole genome shotgun (WGS) entry which is preliminary data.</text>
</comment>
<keyword evidence="6" id="KW-1185">Reference proteome</keyword>
<dbReference type="Gene3D" id="1.10.10.10">
    <property type="entry name" value="Winged helix-like DNA-binding domain superfamily/Winged helix DNA-binding domain"/>
    <property type="match status" value="1"/>
</dbReference>
<evidence type="ECO:0000313" key="6">
    <source>
        <dbReference type="Proteomes" id="UP001596417"/>
    </source>
</evidence>
<dbReference type="RefSeq" id="WP_248908502.1">
    <property type="nucleotide sequence ID" value="NZ_CP109979.1"/>
</dbReference>
<dbReference type="Proteomes" id="UP001596417">
    <property type="component" value="Unassembled WGS sequence"/>
</dbReference>
<feature type="domain" description="HVO-0513-like N-terminal" evidence="4">
    <location>
        <begin position="14"/>
        <end position="149"/>
    </location>
</feature>
<dbReference type="EMBL" id="JBHTAX010000001">
    <property type="protein sequence ID" value="MFC7190954.1"/>
    <property type="molecule type" value="Genomic_DNA"/>
</dbReference>
<evidence type="ECO:0000256" key="1">
    <source>
        <dbReference type="ARBA" id="ARBA00023015"/>
    </source>
</evidence>
<name>A0ABD5YSG7_9EURY</name>
<keyword evidence="2" id="KW-0804">Transcription</keyword>
<evidence type="ECO:0000259" key="3">
    <source>
        <dbReference type="Pfam" id="PF04967"/>
    </source>
</evidence>